<evidence type="ECO:0000313" key="2">
    <source>
        <dbReference type="Proteomes" id="UP000054270"/>
    </source>
</evidence>
<dbReference type="EMBL" id="KN817523">
    <property type="protein sequence ID" value="KJA27687.1"/>
    <property type="molecule type" value="Genomic_DNA"/>
</dbReference>
<dbReference type="Proteomes" id="UP000054270">
    <property type="component" value="Unassembled WGS sequence"/>
</dbReference>
<dbReference type="AlphaFoldDB" id="A0A0D2LJA3"/>
<accession>A0A0D2LJA3</accession>
<organism evidence="1 2">
    <name type="scientific">Hypholoma sublateritium (strain FD-334 SS-4)</name>
    <dbReference type="NCBI Taxonomy" id="945553"/>
    <lineage>
        <taxon>Eukaryota</taxon>
        <taxon>Fungi</taxon>
        <taxon>Dikarya</taxon>
        <taxon>Basidiomycota</taxon>
        <taxon>Agaricomycotina</taxon>
        <taxon>Agaricomycetes</taxon>
        <taxon>Agaricomycetidae</taxon>
        <taxon>Agaricales</taxon>
        <taxon>Agaricineae</taxon>
        <taxon>Strophariaceae</taxon>
        <taxon>Hypholoma</taxon>
    </lineage>
</organism>
<protein>
    <submittedName>
        <fullName evidence="1">Uncharacterized protein</fullName>
    </submittedName>
</protein>
<sequence length="153" mass="16946">MPALARHNPRRTSRVEEAAHLHLITAAKCAEVGSGRSVWRTHVSRSAKGYIPDSELRQRCLSLRIQRGSGRGTVLEREEFDAYNAARARSYTQVSHAVGYQTLSTRISEHSRRAGGPEAVQGESEAWVLAACMIDTQNDENWDPGTWTEGGEV</sequence>
<evidence type="ECO:0000313" key="1">
    <source>
        <dbReference type="EMBL" id="KJA27687.1"/>
    </source>
</evidence>
<reference evidence="2" key="1">
    <citation type="submission" date="2014-04" db="EMBL/GenBank/DDBJ databases">
        <title>Evolutionary Origins and Diversification of the Mycorrhizal Mutualists.</title>
        <authorList>
            <consortium name="DOE Joint Genome Institute"/>
            <consortium name="Mycorrhizal Genomics Consortium"/>
            <person name="Kohler A."/>
            <person name="Kuo A."/>
            <person name="Nagy L.G."/>
            <person name="Floudas D."/>
            <person name="Copeland A."/>
            <person name="Barry K.W."/>
            <person name="Cichocki N."/>
            <person name="Veneault-Fourrey C."/>
            <person name="LaButti K."/>
            <person name="Lindquist E.A."/>
            <person name="Lipzen A."/>
            <person name="Lundell T."/>
            <person name="Morin E."/>
            <person name="Murat C."/>
            <person name="Riley R."/>
            <person name="Ohm R."/>
            <person name="Sun H."/>
            <person name="Tunlid A."/>
            <person name="Henrissat B."/>
            <person name="Grigoriev I.V."/>
            <person name="Hibbett D.S."/>
            <person name="Martin F."/>
        </authorList>
    </citation>
    <scope>NUCLEOTIDE SEQUENCE [LARGE SCALE GENOMIC DNA]</scope>
    <source>
        <strain evidence="2">FD-334 SS-4</strain>
    </source>
</reference>
<proteinExistence type="predicted"/>
<keyword evidence="2" id="KW-1185">Reference proteome</keyword>
<name>A0A0D2LJA3_HYPSF</name>
<gene>
    <name evidence="1" type="ORF">HYPSUDRAFT_868672</name>
</gene>